<dbReference type="OrthoDB" id="9807329at2"/>
<evidence type="ECO:0000313" key="10">
    <source>
        <dbReference type="Proteomes" id="UP000184342"/>
    </source>
</evidence>
<evidence type="ECO:0000259" key="8">
    <source>
        <dbReference type="Pfam" id="PF17676"/>
    </source>
</evidence>
<feature type="active site" description="Charge relay system" evidence="6">
    <location>
        <position position="242"/>
    </location>
</feature>
<evidence type="ECO:0000256" key="3">
    <source>
        <dbReference type="ARBA" id="ARBA00022670"/>
    </source>
</evidence>
<evidence type="ECO:0000256" key="5">
    <source>
        <dbReference type="ARBA" id="ARBA00022825"/>
    </source>
</evidence>
<keyword evidence="3" id="KW-0645">Protease</keyword>
<proteinExistence type="inferred from homology"/>
<dbReference type="InterPro" id="IPR027478">
    <property type="entry name" value="LdcA_N"/>
</dbReference>
<protein>
    <submittedName>
        <fullName evidence="9">Muramoyltetrapeptide carboxypeptidase LdcA (Peptidoglycan recycling)</fullName>
    </submittedName>
</protein>
<dbReference type="Gene3D" id="3.50.30.60">
    <property type="entry name" value="LD-carboxypeptidase A C-terminal domain-like"/>
    <property type="match status" value="1"/>
</dbReference>
<dbReference type="Pfam" id="PF17676">
    <property type="entry name" value="Peptidase_S66C"/>
    <property type="match status" value="1"/>
</dbReference>
<dbReference type="InterPro" id="IPR029062">
    <property type="entry name" value="Class_I_gatase-like"/>
</dbReference>
<dbReference type="Pfam" id="PF02016">
    <property type="entry name" value="Peptidase_S66"/>
    <property type="match status" value="1"/>
</dbReference>
<feature type="active site" description="Charge relay system" evidence="6">
    <location>
        <position position="309"/>
    </location>
</feature>
<dbReference type="SUPFAM" id="SSF141986">
    <property type="entry name" value="LD-carboxypeptidase A C-terminal domain-like"/>
    <property type="match status" value="1"/>
</dbReference>
<dbReference type="GO" id="GO:0006508">
    <property type="term" value="P:proteolysis"/>
    <property type="evidence" value="ECO:0007669"/>
    <property type="project" value="UniProtKB-KW"/>
</dbReference>
<dbReference type="InterPro" id="IPR040449">
    <property type="entry name" value="Peptidase_S66_N"/>
</dbReference>
<organism evidence="9 10">
    <name type="scientific">Parasporobacterium paucivorans DSM 15970</name>
    <dbReference type="NCBI Taxonomy" id="1122934"/>
    <lineage>
        <taxon>Bacteria</taxon>
        <taxon>Bacillati</taxon>
        <taxon>Bacillota</taxon>
        <taxon>Clostridia</taxon>
        <taxon>Lachnospirales</taxon>
        <taxon>Lachnospiraceae</taxon>
        <taxon>Parasporobacterium</taxon>
    </lineage>
</organism>
<sequence>MIFPKHIKPGDTIAVTALSNGLSKEEDKARFQNGKKKLGEKGYKVEFTENVFTADAKGRSSDGKTRAAQLDALLRREDVSCIFSAKGGDFLVEMLEFVDFDSVRVNPKWIQGYSDNTAILFPITTKLDIATAYGSNFGDFGMQDWDVSVRRNLEILEGKTRVQTSFEMYEDGFHDKETGLEGYRTDMPVLWRNLRGEESITMQGRLIGGCLDVLLTLAGTRYDGAVEYVHKYREDGIIWYLESFDLNSEALMMGLWRLREMGWFEHCRGIVFGRPLLFSTFTDTSYDEAVLTMLGSLDVPIIMDADIGHKGPQFVMINGAIARIFSAGGKGDMVYRDYNN</sequence>
<feature type="domain" description="LD-carboxypeptidase C-terminal" evidence="8">
    <location>
        <begin position="203"/>
        <end position="324"/>
    </location>
</feature>
<dbReference type="AlphaFoldDB" id="A0A1M6CBF9"/>
<dbReference type="GO" id="GO:0008236">
    <property type="term" value="F:serine-type peptidase activity"/>
    <property type="evidence" value="ECO:0007669"/>
    <property type="project" value="UniProtKB-KW"/>
</dbReference>
<name>A0A1M6CBF9_9FIRM</name>
<dbReference type="PANTHER" id="PTHR30237:SF2">
    <property type="entry name" value="MUREIN TETRAPEPTIDE CARBOXYPEPTIDASE"/>
    <property type="match status" value="1"/>
</dbReference>
<dbReference type="RefSeq" id="WP_073992806.1">
    <property type="nucleotide sequence ID" value="NZ_FQYT01000004.1"/>
</dbReference>
<comment type="similarity">
    <text evidence="1">Belongs to the peptidase S66 family.</text>
</comment>
<dbReference type="PIRSF" id="PIRSF028757">
    <property type="entry name" value="LD-carboxypeptidase"/>
    <property type="match status" value="1"/>
</dbReference>
<keyword evidence="5" id="KW-0720">Serine protease</keyword>
<dbReference type="PANTHER" id="PTHR30237">
    <property type="entry name" value="MURAMOYLTETRAPEPTIDE CARBOXYPEPTIDASE"/>
    <property type="match status" value="1"/>
</dbReference>
<accession>A0A1M6CBF9</accession>
<dbReference type="InterPro" id="IPR027461">
    <property type="entry name" value="Carboxypeptidase_A_C_sf"/>
</dbReference>
<dbReference type="STRING" id="1122934.SAMN02745691_00518"/>
<evidence type="ECO:0000256" key="2">
    <source>
        <dbReference type="ARBA" id="ARBA00022645"/>
    </source>
</evidence>
<keyword evidence="2 9" id="KW-0121">Carboxypeptidase</keyword>
<keyword evidence="10" id="KW-1185">Reference proteome</keyword>
<dbReference type="InterPro" id="IPR003507">
    <property type="entry name" value="S66_fam"/>
</dbReference>
<reference evidence="9 10" key="1">
    <citation type="submission" date="2016-11" db="EMBL/GenBank/DDBJ databases">
        <authorList>
            <person name="Jaros S."/>
            <person name="Januszkiewicz K."/>
            <person name="Wedrychowicz H."/>
        </authorList>
    </citation>
    <scope>NUCLEOTIDE SEQUENCE [LARGE SCALE GENOMIC DNA]</scope>
    <source>
        <strain evidence="9 10">DSM 15970</strain>
    </source>
</reference>
<dbReference type="Proteomes" id="UP000184342">
    <property type="component" value="Unassembled WGS sequence"/>
</dbReference>
<keyword evidence="4" id="KW-0378">Hydrolase</keyword>
<evidence type="ECO:0000313" key="9">
    <source>
        <dbReference type="EMBL" id="SHI58058.1"/>
    </source>
</evidence>
<dbReference type="GO" id="GO:0004180">
    <property type="term" value="F:carboxypeptidase activity"/>
    <property type="evidence" value="ECO:0007669"/>
    <property type="project" value="UniProtKB-KW"/>
</dbReference>
<dbReference type="EMBL" id="FQYT01000004">
    <property type="protein sequence ID" value="SHI58058.1"/>
    <property type="molecule type" value="Genomic_DNA"/>
</dbReference>
<evidence type="ECO:0000259" key="7">
    <source>
        <dbReference type="Pfam" id="PF02016"/>
    </source>
</evidence>
<gene>
    <name evidence="9" type="ORF">SAMN02745691_00518</name>
</gene>
<feature type="domain" description="LD-carboxypeptidase N-terminal" evidence="7">
    <location>
        <begin position="13"/>
        <end position="134"/>
    </location>
</feature>
<dbReference type="Gene3D" id="3.40.50.10740">
    <property type="entry name" value="Class I glutamine amidotransferase-like"/>
    <property type="match status" value="1"/>
</dbReference>
<dbReference type="SUPFAM" id="SSF52317">
    <property type="entry name" value="Class I glutamine amidotransferase-like"/>
    <property type="match status" value="1"/>
</dbReference>
<dbReference type="CDD" id="cd07062">
    <property type="entry name" value="Peptidase_S66_mccF_like"/>
    <property type="match status" value="1"/>
</dbReference>
<dbReference type="InterPro" id="IPR040921">
    <property type="entry name" value="Peptidase_S66C"/>
</dbReference>
<evidence type="ECO:0000256" key="4">
    <source>
        <dbReference type="ARBA" id="ARBA00022801"/>
    </source>
</evidence>
<evidence type="ECO:0000256" key="1">
    <source>
        <dbReference type="ARBA" id="ARBA00010233"/>
    </source>
</evidence>
<evidence type="ECO:0000256" key="6">
    <source>
        <dbReference type="PIRSR" id="PIRSR028757-1"/>
    </source>
</evidence>
<feature type="active site" description="Nucleophile" evidence="6">
    <location>
        <position position="114"/>
    </location>
</feature>